<dbReference type="SUPFAM" id="SSF49265">
    <property type="entry name" value="Fibronectin type III"/>
    <property type="match status" value="1"/>
</dbReference>
<dbReference type="SMART" id="SM00060">
    <property type="entry name" value="FN3"/>
    <property type="match status" value="2"/>
</dbReference>
<dbReference type="SUPFAM" id="SSF50998">
    <property type="entry name" value="Quinoprotein alcohol dehydrogenase-like"/>
    <property type="match status" value="1"/>
</dbReference>
<keyword evidence="2" id="KW-0378">Hydrolase</keyword>
<feature type="compositionally biased region" description="Pro residues" evidence="4">
    <location>
        <begin position="447"/>
        <end position="457"/>
    </location>
</feature>
<feature type="chain" id="PRO_5038421067" evidence="5">
    <location>
        <begin position="22"/>
        <end position="666"/>
    </location>
</feature>
<dbReference type="Proteomes" id="UP000295344">
    <property type="component" value="Unassembled WGS sequence"/>
</dbReference>
<name>A0A4R7FFJ7_9MICO</name>
<feature type="signal peptide" evidence="5">
    <location>
        <begin position="1"/>
        <end position="21"/>
    </location>
</feature>
<dbReference type="InterPro" id="IPR050964">
    <property type="entry name" value="Striated_Muscle_Regulatory"/>
</dbReference>
<evidence type="ECO:0000256" key="1">
    <source>
        <dbReference type="ARBA" id="ARBA00022737"/>
    </source>
</evidence>
<dbReference type="PANTHER" id="PTHR13817">
    <property type="entry name" value="TITIN"/>
    <property type="match status" value="1"/>
</dbReference>
<dbReference type="OrthoDB" id="9802683at2"/>
<evidence type="ECO:0000256" key="4">
    <source>
        <dbReference type="SAM" id="MobiDB-lite"/>
    </source>
</evidence>
<dbReference type="GO" id="GO:0000272">
    <property type="term" value="P:polysaccharide catabolic process"/>
    <property type="evidence" value="ECO:0007669"/>
    <property type="project" value="UniProtKB-KW"/>
</dbReference>
<dbReference type="EMBL" id="SOAM01000004">
    <property type="protein sequence ID" value="TDS74971.1"/>
    <property type="molecule type" value="Genomic_DNA"/>
</dbReference>
<evidence type="ECO:0000259" key="6">
    <source>
        <dbReference type="PROSITE" id="PS50853"/>
    </source>
</evidence>
<keyword evidence="2" id="KW-0326">Glycosidase</keyword>
<dbReference type="InterPro" id="IPR011047">
    <property type="entry name" value="Quinoprotein_ADH-like_sf"/>
</dbReference>
<dbReference type="PROSITE" id="PS50853">
    <property type="entry name" value="FN3"/>
    <property type="match status" value="2"/>
</dbReference>
<evidence type="ECO:0000256" key="2">
    <source>
        <dbReference type="ARBA" id="ARBA00023295"/>
    </source>
</evidence>
<dbReference type="Pfam" id="PF00041">
    <property type="entry name" value="fn3"/>
    <property type="match status" value="2"/>
</dbReference>
<evidence type="ECO:0000256" key="3">
    <source>
        <dbReference type="ARBA" id="ARBA00023326"/>
    </source>
</evidence>
<accession>A0A4R7FFJ7</accession>
<sequence length="666" mass="67603">MGFPRPLFRAAIAALSVSTLAASGLVFSAAASADPANPTPVSSTALPTAQVNGVVWTQVVSNGIDYVGGSFNQSQPAGAAAGVAVTPRSNLFAFDVATGDAVQGFSAVTNAQVRGMAASPDGSRIYIVGNFTTVNGQPRNHVAAIDRSGALVPGFAPDVNGTVLSVAARGNAVYFGGLFTSVNGAARSRAAAVDTSGGLLGFAPAVADGTVRAVAMSPDGTKVLLGGSFATVEGVASPGMAAVSSATGARMNWLATTVVYDSGDSSAIYSLASRGSVVYATGYNYKGSGNLEGAVAMNWADGSVKWVEDCHGDSYSSVPFNDALYVVSHAHDCGNVVGGWSSPGTPTQWRRAQAFSQSATGVVLHSSETGYADFGGQPSPTLVAGWSPSINTGTYTGSDQGAWSATAGSSFLVLGGEFTMVNGQRQTGLVRFQGAPEAPDGGLASPTPAPTPTPTPSSPSQGAPAPNESSPQRVALPDAVALGATSIAVKWSAPKAASHDKVTSYVVKTYKGDRLVKTAVIAGSKRLAVIGGLKKSTVYRVGVAARNAHGTGASSKLDSVKTRAKGKTVSATKKPSKVQKPSVSVGSARLRVKWSGASTSGALAVQKYQVQVVLHGRTVKTVTVAAGQRVELLKGLKRHTAYTVSVRAANWAGWGSWSTARSVRTK</sequence>
<reference evidence="7 8" key="1">
    <citation type="submission" date="2019-03" db="EMBL/GenBank/DDBJ databases">
        <title>Genomic Encyclopedia of Archaeal and Bacterial Type Strains, Phase II (KMG-II): from individual species to whole genera.</title>
        <authorList>
            <person name="Goeker M."/>
        </authorList>
    </citation>
    <scope>NUCLEOTIDE SEQUENCE [LARGE SCALE GENOMIC DNA]</scope>
    <source>
        <strain evidence="7 8">DSM 24782</strain>
    </source>
</reference>
<proteinExistence type="predicted"/>
<dbReference type="InterPro" id="IPR013431">
    <property type="entry name" value="Delta_60_rpt"/>
</dbReference>
<dbReference type="InterPro" id="IPR003961">
    <property type="entry name" value="FN3_dom"/>
</dbReference>
<dbReference type="RefSeq" id="WP_133767628.1">
    <property type="nucleotide sequence ID" value="NZ_BAAARP010000001.1"/>
</dbReference>
<feature type="domain" description="Fibronectin type-III" evidence="6">
    <location>
        <begin position="574"/>
        <end position="666"/>
    </location>
</feature>
<organism evidence="7 8">
    <name type="scientific">Amnibacterium kyonggiense</name>
    <dbReference type="NCBI Taxonomy" id="595671"/>
    <lineage>
        <taxon>Bacteria</taxon>
        <taxon>Bacillati</taxon>
        <taxon>Actinomycetota</taxon>
        <taxon>Actinomycetes</taxon>
        <taxon>Micrococcales</taxon>
        <taxon>Microbacteriaceae</taxon>
        <taxon>Amnibacterium</taxon>
    </lineage>
</organism>
<dbReference type="InterPro" id="IPR036116">
    <property type="entry name" value="FN3_sf"/>
</dbReference>
<dbReference type="Pfam" id="PF17164">
    <property type="entry name" value="DUF5122"/>
    <property type="match status" value="2"/>
</dbReference>
<comment type="caution">
    <text evidence="7">The sequence shown here is derived from an EMBL/GenBank/DDBJ whole genome shotgun (WGS) entry which is preliminary data.</text>
</comment>
<keyword evidence="5" id="KW-0732">Signal</keyword>
<keyword evidence="1" id="KW-0677">Repeat</keyword>
<protein>
    <submittedName>
        <fullName evidence="7">Fibronectin type III domain protein</fullName>
    </submittedName>
</protein>
<keyword evidence="8" id="KW-1185">Reference proteome</keyword>
<keyword evidence="3" id="KW-0119">Carbohydrate metabolism</keyword>
<dbReference type="CDD" id="cd00063">
    <property type="entry name" value="FN3"/>
    <property type="match status" value="2"/>
</dbReference>
<dbReference type="PANTHER" id="PTHR13817:SF73">
    <property type="entry name" value="FIBRONECTIN TYPE-III DOMAIN-CONTAINING PROTEIN"/>
    <property type="match status" value="1"/>
</dbReference>
<dbReference type="AlphaFoldDB" id="A0A4R7FFJ7"/>
<dbReference type="GO" id="GO:0016798">
    <property type="term" value="F:hydrolase activity, acting on glycosyl bonds"/>
    <property type="evidence" value="ECO:0007669"/>
    <property type="project" value="UniProtKB-KW"/>
</dbReference>
<gene>
    <name evidence="7" type="ORF">CLV52_3495</name>
</gene>
<keyword evidence="3" id="KW-0624">Polysaccharide degradation</keyword>
<dbReference type="Gene3D" id="2.60.40.10">
    <property type="entry name" value="Immunoglobulins"/>
    <property type="match status" value="2"/>
</dbReference>
<feature type="domain" description="Fibronectin type-III" evidence="6">
    <location>
        <begin position="470"/>
        <end position="565"/>
    </location>
</feature>
<feature type="region of interest" description="Disordered" evidence="4">
    <location>
        <begin position="433"/>
        <end position="472"/>
    </location>
</feature>
<dbReference type="InterPro" id="IPR013783">
    <property type="entry name" value="Ig-like_fold"/>
</dbReference>
<evidence type="ECO:0000313" key="7">
    <source>
        <dbReference type="EMBL" id="TDS74971.1"/>
    </source>
</evidence>
<evidence type="ECO:0000256" key="5">
    <source>
        <dbReference type="SAM" id="SignalP"/>
    </source>
</evidence>
<evidence type="ECO:0000313" key="8">
    <source>
        <dbReference type="Proteomes" id="UP000295344"/>
    </source>
</evidence>
<dbReference type="Gene3D" id="2.80.10.50">
    <property type="match status" value="1"/>
</dbReference>